<dbReference type="EMBL" id="LCZI01000780">
    <property type="protein sequence ID" value="KKZ64498.1"/>
    <property type="molecule type" value="Genomic_DNA"/>
</dbReference>
<comment type="caution">
    <text evidence="1">The sequence shown here is derived from an EMBL/GenBank/DDBJ whole genome shotgun (WGS) entry which is preliminary data.</text>
</comment>
<dbReference type="Proteomes" id="UP000034164">
    <property type="component" value="Unassembled WGS sequence"/>
</dbReference>
<reference evidence="2" key="1">
    <citation type="journal article" date="2015" name="PLoS Genet.">
        <title>The dynamic genome and transcriptome of the human fungal pathogen Blastomyces and close relative Emmonsia.</title>
        <authorList>
            <person name="Munoz J.F."/>
            <person name="Gauthier G.M."/>
            <person name="Desjardins C.A."/>
            <person name="Gallo J.E."/>
            <person name="Holder J."/>
            <person name="Sullivan T.D."/>
            <person name="Marty A.J."/>
            <person name="Carmen J.C."/>
            <person name="Chen Z."/>
            <person name="Ding L."/>
            <person name="Gujja S."/>
            <person name="Magrini V."/>
            <person name="Misas E."/>
            <person name="Mitreva M."/>
            <person name="Priest M."/>
            <person name="Saif S."/>
            <person name="Whiston E.A."/>
            <person name="Young S."/>
            <person name="Zeng Q."/>
            <person name="Goldman W.E."/>
            <person name="Mardis E.R."/>
            <person name="Taylor J.W."/>
            <person name="McEwen J.G."/>
            <person name="Clay O.K."/>
            <person name="Klein B.S."/>
            <person name="Cuomo C.A."/>
        </authorList>
    </citation>
    <scope>NUCLEOTIDE SEQUENCE [LARGE SCALE GENOMIC DNA]</scope>
    <source>
        <strain evidence="2">UAMH 3008</strain>
    </source>
</reference>
<dbReference type="AlphaFoldDB" id="A0A0G2I2B4"/>
<protein>
    <submittedName>
        <fullName evidence="1">Uncharacterized protein</fullName>
    </submittedName>
</protein>
<evidence type="ECO:0000313" key="2">
    <source>
        <dbReference type="Proteomes" id="UP000034164"/>
    </source>
</evidence>
<organism evidence="1 2">
    <name type="scientific">[Emmonsia] crescens</name>
    <dbReference type="NCBI Taxonomy" id="73230"/>
    <lineage>
        <taxon>Eukaryota</taxon>
        <taxon>Fungi</taxon>
        <taxon>Dikarya</taxon>
        <taxon>Ascomycota</taxon>
        <taxon>Pezizomycotina</taxon>
        <taxon>Eurotiomycetes</taxon>
        <taxon>Eurotiomycetidae</taxon>
        <taxon>Onygenales</taxon>
        <taxon>Ajellomycetaceae</taxon>
        <taxon>Emergomyces</taxon>
    </lineage>
</organism>
<dbReference type="VEuPathDB" id="FungiDB:EMCG_01377"/>
<evidence type="ECO:0000313" key="1">
    <source>
        <dbReference type="EMBL" id="KKZ64498.1"/>
    </source>
</evidence>
<gene>
    <name evidence="1" type="ORF">EMCG_01377</name>
</gene>
<sequence>MDASNGLGKELYWDHHQTYGFEVRPVLAIRRWVDVVCALHRSVPESIVVGAEIGGEQEICDYFALRAGFMSYFQAPESNEKD</sequence>
<name>A0A0G2I2B4_9EURO</name>
<accession>A0A0G2I2B4</accession>
<proteinExistence type="predicted"/>